<dbReference type="EMBL" id="JAWQEG010001038">
    <property type="protein sequence ID" value="KAK3883001.1"/>
    <property type="molecule type" value="Genomic_DNA"/>
</dbReference>
<dbReference type="Proteomes" id="UP001286313">
    <property type="component" value="Unassembled WGS sequence"/>
</dbReference>
<feature type="compositionally biased region" description="Basic and acidic residues" evidence="3">
    <location>
        <begin position="80"/>
        <end position="92"/>
    </location>
</feature>
<feature type="region of interest" description="Disordered" evidence="3">
    <location>
        <begin position="209"/>
        <end position="242"/>
    </location>
</feature>
<name>A0AAE1G092_PETCI</name>
<feature type="region of interest" description="Disordered" evidence="3">
    <location>
        <begin position="80"/>
        <end position="192"/>
    </location>
</feature>
<dbReference type="CDD" id="cd12681">
    <property type="entry name" value="RRM_SKAR"/>
    <property type="match status" value="1"/>
</dbReference>
<dbReference type="PANTHER" id="PTHR19965">
    <property type="entry name" value="RNA AND EXPORT FACTOR BINDING PROTEIN"/>
    <property type="match status" value="1"/>
</dbReference>
<keyword evidence="6" id="KW-1185">Reference proteome</keyword>
<feature type="region of interest" description="Disordered" evidence="3">
    <location>
        <begin position="313"/>
        <end position="346"/>
    </location>
</feature>
<feature type="domain" description="RRM" evidence="4">
    <location>
        <begin position="376"/>
        <end position="447"/>
    </location>
</feature>
<comment type="caution">
    <text evidence="5">The sequence shown here is derived from an EMBL/GenBank/DDBJ whole genome shotgun (WGS) entry which is preliminary data.</text>
</comment>
<gene>
    <name evidence="5" type="ORF">Pcinc_012653</name>
</gene>
<dbReference type="PANTHER" id="PTHR19965:SF96">
    <property type="entry name" value="POLYMERASE DELTA-INTERACTING PROTEIN 3"/>
    <property type="match status" value="1"/>
</dbReference>
<dbReference type="GO" id="GO:0016607">
    <property type="term" value="C:nuclear speck"/>
    <property type="evidence" value="ECO:0007669"/>
    <property type="project" value="TreeGrafter"/>
</dbReference>
<dbReference type="InterPro" id="IPR035979">
    <property type="entry name" value="RBD_domain_sf"/>
</dbReference>
<dbReference type="GO" id="GO:0016973">
    <property type="term" value="P:poly(A)+ mRNA export from nucleus"/>
    <property type="evidence" value="ECO:0007669"/>
    <property type="project" value="TreeGrafter"/>
</dbReference>
<dbReference type="PROSITE" id="PS50102">
    <property type="entry name" value="RRM"/>
    <property type="match status" value="1"/>
</dbReference>
<dbReference type="SMART" id="SM00360">
    <property type="entry name" value="RRM"/>
    <property type="match status" value="1"/>
</dbReference>
<keyword evidence="1 2" id="KW-0694">RNA-binding</keyword>
<proteinExistence type="predicted"/>
<evidence type="ECO:0000313" key="6">
    <source>
        <dbReference type="Proteomes" id="UP001286313"/>
    </source>
</evidence>
<dbReference type="Gene3D" id="3.30.70.330">
    <property type="match status" value="1"/>
</dbReference>
<evidence type="ECO:0000259" key="4">
    <source>
        <dbReference type="PROSITE" id="PS50102"/>
    </source>
</evidence>
<dbReference type="InterPro" id="IPR051229">
    <property type="entry name" value="ALYREF_mRNA_export"/>
</dbReference>
<evidence type="ECO:0000313" key="5">
    <source>
        <dbReference type="EMBL" id="KAK3883001.1"/>
    </source>
</evidence>
<evidence type="ECO:0000256" key="2">
    <source>
        <dbReference type="PROSITE-ProRule" id="PRU00176"/>
    </source>
</evidence>
<dbReference type="InterPro" id="IPR034784">
    <property type="entry name" value="PDIP3_RRM"/>
</dbReference>
<evidence type="ECO:0000256" key="1">
    <source>
        <dbReference type="ARBA" id="ARBA00022884"/>
    </source>
</evidence>
<feature type="compositionally biased region" description="Low complexity" evidence="3">
    <location>
        <begin position="112"/>
        <end position="121"/>
    </location>
</feature>
<evidence type="ECO:0000256" key="3">
    <source>
        <dbReference type="SAM" id="MobiDB-lite"/>
    </source>
</evidence>
<dbReference type="InterPro" id="IPR000504">
    <property type="entry name" value="RRM_dom"/>
</dbReference>
<sequence>MADLSLEDIIKRRNIRPLLQVPTRQNMNDGQGQGWNSAKGNMNQTSYSNNTEHKEMGDVRNKIIHQKRQRMHDARDRLAELAKQGDARDRLNKIRRNAAKSSPTKKTGPWKNNNPHNTNSKNENRPSNLEGKTLMKGSSLTRTVAGGGATDSKAGGIRNKPAAPLTTSTNGRASDSGRYHPLPSNPHVVTIKNEKARLNNSSYYSESVSARASADRGQEMRYTSRPVMRPSGRPFNQPVAWPAMPPYDGGRSGMMRVRSPNSQQGYRPRSPLQQEIRPTRLKITTANNYKEPSPLYSDEWDVPVRPPVRVPVSRMPPSHINDSPPRSQAAHPRSLAKKRPVYEEEEIPPVRPKKVVPLSSGLLARLDQPARPPPGFKVLVTNLHPCVTVADMEELFGTIGRIISARLLKQGVAEAMFYNKEDAMRSVEVFNNRQLDGQPMCVTLVNRANTANTTLLSSSHPPSQTSSVLKAARADNYSEELVMQESRQKASDANAVFLFHGTVEGALGTMSERDGSSVVGVVGGLGGAKRTSRPRQEDMIAPDISAIHQALFNRHQPPSSIHTFVVKVPKPQPRENSIEQ</sequence>
<accession>A0AAE1G092</accession>
<dbReference type="AlphaFoldDB" id="A0AAE1G092"/>
<reference evidence="5" key="1">
    <citation type="submission" date="2023-10" db="EMBL/GenBank/DDBJ databases">
        <title>Genome assemblies of two species of porcelain crab, Petrolisthes cinctipes and Petrolisthes manimaculis (Anomura: Porcellanidae).</title>
        <authorList>
            <person name="Angst P."/>
        </authorList>
    </citation>
    <scope>NUCLEOTIDE SEQUENCE</scope>
    <source>
        <strain evidence="5">PB745_01</strain>
        <tissue evidence="5">Gill</tissue>
    </source>
</reference>
<dbReference type="Pfam" id="PF00076">
    <property type="entry name" value="RRM_1"/>
    <property type="match status" value="1"/>
</dbReference>
<organism evidence="5 6">
    <name type="scientific">Petrolisthes cinctipes</name>
    <name type="common">Flat porcelain crab</name>
    <dbReference type="NCBI Taxonomy" id="88211"/>
    <lineage>
        <taxon>Eukaryota</taxon>
        <taxon>Metazoa</taxon>
        <taxon>Ecdysozoa</taxon>
        <taxon>Arthropoda</taxon>
        <taxon>Crustacea</taxon>
        <taxon>Multicrustacea</taxon>
        <taxon>Malacostraca</taxon>
        <taxon>Eumalacostraca</taxon>
        <taxon>Eucarida</taxon>
        <taxon>Decapoda</taxon>
        <taxon>Pleocyemata</taxon>
        <taxon>Anomura</taxon>
        <taxon>Galatheoidea</taxon>
        <taxon>Porcellanidae</taxon>
        <taxon>Petrolisthes</taxon>
    </lineage>
</organism>
<dbReference type="InterPro" id="IPR012677">
    <property type="entry name" value="Nucleotide-bd_a/b_plait_sf"/>
</dbReference>
<dbReference type="SUPFAM" id="SSF54928">
    <property type="entry name" value="RNA-binding domain, RBD"/>
    <property type="match status" value="1"/>
</dbReference>
<dbReference type="GO" id="GO:0003729">
    <property type="term" value="F:mRNA binding"/>
    <property type="evidence" value="ECO:0007669"/>
    <property type="project" value="TreeGrafter"/>
</dbReference>
<protein>
    <recommendedName>
        <fullName evidence="4">RRM domain-containing protein</fullName>
    </recommendedName>
</protein>